<dbReference type="OrthoDB" id="9856494at2"/>
<sequence>MLTIGRRQAKPRGYHYEPRFHDPEADKRRRRSVRIQRTNASTFRKTKQPQFIAIGLGLVLALYLYINADAVFGRAVAGVSALFGG</sequence>
<accession>A0A259U0W5</accession>
<proteinExistence type="predicted"/>
<reference evidence="2 3" key="1">
    <citation type="submission" date="2016-11" db="EMBL/GenBank/DDBJ databases">
        <title>Study of marine rhodopsin-containing bacteria.</title>
        <authorList>
            <person name="Yoshizawa S."/>
            <person name="Kumagai Y."/>
            <person name="Kogure K."/>
        </authorList>
    </citation>
    <scope>NUCLEOTIDE SEQUENCE [LARGE SCALE GENOMIC DNA]</scope>
    <source>
        <strain evidence="2 3">SG-29</strain>
    </source>
</reference>
<gene>
    <name evidence="2" type="ORF">BSZ36_11875</name>
</gene>
<protein>
    <submittedName>
        <fullName evidence="2">Uncharacterized protein</fullName>
    </submittedName>
</protein>
<evidence type="ECO:0000256" key="1">
    <source>
        <dbReference type="SAM" id="MobiDB-lite"/>
    </source>
</evidence>
<organism evidence="2 3">
    <name type="scientific">Rubricoccus marinus</name>
    <dbReference type="NCBI Taxonomy" id="716817"/>
    <lineage>
        <taxon>Bacteria</taxon>
        <taxon>Pseudomonadati</taxon>
        <taxon>Rhodothermota</taxon>
        <taxon>Rhodothermia</taxon>
        <taxon>Rhodothermales</taxon>
        <taxon>Rubricoccaceae</taxon>
        <taxon>Rubricoccus</taxon>
    </lineage>
</organism>
<evidence type="ECO:0000313" key="3">
    <source>
        <dbReference type="Proteomes" id="UP000216446"/>
    </source>
</evidence>
<dbReference type="EMBL" id="MQWB01000001">
    <property type="protein sequence ID" value="OZC03621.1"/>
    <property type="molecule type" value="Genomic_DNA"/>
</dbReference>
<comment type="caution">
    <text evidence="2">The sequence shown here is derived from an EMBL/GenBank/DDBJ whole genome shotgun (WGS) entry which is preliminary data.</text>
</comment>
<dbReference type="InParanoid" id="A0A259U0W5"/>
<dbReference type="RefSeq" id="WP_094549186.1">
    <property type="nucleotide sequence ID" value="NZ_MQWB01000001.1"/>
</dbReference>
<feature type="compositionally biased region" description="Basic and acidic residues" evidence="1">
    <location>
        <begin position="14"/>
        <end position="27"/>
    </location>
</feature>
<evidence type="ECO:0000313" key="2">
    <source>
        <dbReference type="EMBL" id="OZC03621.1"/>
    </source>
</evidence>
<name>A0A259U0W5_9BACT</name>
<dbReference type="Proteomes" id="UP000216446">
    <property type="component" value="Unassembled WGS sequence"/>
</dbReference>
<keyword evidence="3" id="KW-1185">Reference proteome</keyword>
<dbReference type="AlphaFoldDB" id="A0A259U0W5"/>
<feature type="region of interest" description="Disordered" evidence="1">
    <location>
        <begin position="1"/>
        <end position="31"/>
    </location>
</feature>